<evidence type="ECO:0000313" key="1">
    <source>
        <dbReference type="EMBL" id="NML64579.1"/>
    </source>
</evidence>
<proteinExistence type="predicted"/>
<sequence>MPRLLPLLGLLLALPTLGGARHAYHSTITELRLNAQAKQVELSMKVFTDDMEKAISQGLPKTVSLREPRALPLVEQYLHQHLLLSLPASARAGRQPLDVQLVGLQPDKEAYWVYAKAALPRPTTELLVHQGVLLEQFPDQMNIVNAEGNGKKISELFRNGHEEQVLSF</sequence>
<dbReference type="EMBL" id="JABBGH010000001">
    <property type="protein sequence ID" value="NML64579.1"/>
    <property type="molecule type" value="Genomic_DNA"/>
</dbReference>
<dbReference type="AlphaFoldDB" id="A0A7Y0AC17"/>
<organism evidence="1 2">
    <name type="scientific">Hymenobacter polaris</name>
    <dbReference type="NCBI Taxonomy" id="2682546"/>
    <lineage>
        <taxon>Bacteria</taxon>
        <taxon>Pseudomonadati</taxon>
        <taxon>Bacteroidota</taxon>
        <taxon>Cytophagia</taxon>
        <taxon>Cytophagales</taxon>
        <taxon>Hymenobacteraceae</taxon>
        <taxon>Hymenobacter</taxon>
    </lineage>
</organism>
<dbReference type="InterPro" id="IPR046525">
    <property type="entry name" value="DUF6702"/>
</dbReference>
<dbReference type="RefSeq" id="WP_169529866.1">
    <property type="nucleotide sequence ID" value="NZ_JABBGH010000001.1"/>
</dbReference>
<accession>A0A7Y0AC17</accession>
<name>A0A7Y0AC17_9BACT</name>
<gene>
    <name evidence="1" type="ORF">HHL22_05110</name>
</gene>
<protein>
    <submittedName>
        <fullName evidence="1">Uncharacterized protein</fullName>
    </submittedName>
</protein>
<dbReference type="Proteomes" id="UP000559626">
    <property type="component" value="Unassembled WGS sequence"/>
</dbReference>
<evidence type="ECO:0000313" key="2">
    <source>
        <dbReference type="Proteomes" id="UP000559626"/>
    </source>
</evidence>
<reference evidence="1 2" key="1">
    <citation type="submission" date="2020-04" db="EMBL/GenBank/DDBJ databases">
        <title>Hymenobacter polaris sp. nov., isolated from Arctic soil.</title>
        <authorList>
            <person name="Dahal R.H."/>
        </authorList>
    </citation>
    <scope>NUCLEOTIDE SEQUENCE [LARGE SCALE GENOMIC DNA]</scope>
    <source>
        <strain evidence="1 2">RP-2-7</strain>
    </source>
</reference>
<comment type="caution">
    <text evidence="1">The sequence shown here is derived from an EMBL/GenBank/DDBJ whole genome shotgun (WGS) entry which is preliminary data.</text>
</comment>
<dbReference type="Pfam" id="PF20420">
    <property type="entry name" value="DUF6702"/>
    <property type="match status" value="1"/>
</dbReference>
<keyword evidence="2" id="KW-1185">Reference proteome</keyword>